<sequence>MKKLSTFLLTIGLTLSIATQVAAADLFDSYRFGDSHSAFTEEKGYYDCSAQMGMMSRCLDDIPFTNESFSLALSFTDNGLKSVTLLNAYDDALFAKVMGALTQSFTLVALQGPVQLLDMVQLSNSLEDKDKILPIVNQFEDISLAQGKLSYILVERPANELLKMSNSAEAVSKSPNDTRLAELTIFADSEVGSYLYIQFSLPKLEMERKRNN</sequence>
<gene>
    <name evidence="2" type="ORF">TOI97_11255</name>
</gene>
<dbReference type="EMBL" id="JAXIVU010000019">
    <property type="protein sequence ID" value="MDY7220140.1"/>
    <property type="molecule type" value="Genomic_DNA"/>
</dbReference>
<proteinExistence type="predicted"/>
<dbReference type="RefSeq" id="WP_321554224.1">
    <property type="nucleotide sequence ID" value="NZ_JAXIVU010000019.1"/>
</dbReference>
<feature type="chain" id="PRO_5046708374" evidence="1">
    <location>
        <begin position="24"/>
        <end position="212"/>
    </location>
</feature>
<protein>
    <submittedName>
        <fullName evidence="2">Uncharacterized protein</fullName>
    </submittedName>
</protein>
<comment type="caution">
    <text evidence="2">The sequence shown here is derived from an EMBL/GenBank/DDBJ whole genome shotgun (WGS) entry which is preliminary data.</text>
</comment>
<reference evidence="2 3" key="1">
    <citation type="submission" date="2023-12" db="EMBL/GenBank/DDBJ databases">
        <title>Denitrificimonas halotolerans sp. nov.,a novel species isolated from landfill leachate.</title>
        <authorList>
            <person name="Wang S."/>
        </authorList>
    </citation>
    <scope>NUCLEOTIDE SEQUENCE [LARGE SCALE GENOMIC DNA]</scope>
    <source>
        <strain evidence="2 3">JX-1</strain>
    </source>
</reference>
<name>A0ABU5GUV4_9GAMM</name>
<keyword evidence="1" id="KW-0732">Signal</keyword>
<keyword evidence="3" id="KW-1185">Reference proteome</keyword>
<evidence type="ECO:0000313" key="2">
    <source>
        <dbReference type="EMBL" id="MDY7220140.1"/>
    </source>
</evidence>
<accession>A0ABU5GUV4</accession>
<dbReference type="Proteomes" id="UP001294570">
    <property type="component" value="Unassembled WGS sequence"/>
</dbReference>
<evidence type="ECO:0000313" key="3">
    <source>
        <dbReference type="Proteomes" id="UP001294570"/>
    </source>
</evidence>
<evidence type="ECO:0000256" key="1">
    <source>
        <dbReference type="SAM" id="SignalP"/>
    </source>
</evidence>
<organism evidence="2 3">
    <name type="scientific">Denitrificimonas halotolerans</name>
    <dbReference type="NCBI Taxonomy" id="3098930"/>
    <lineage>
        <taxon>Bacteria</taxon>
        <taxon>Pseudomonadati</taxon>
        <taxon>Pseudomonadota</taxon>
        <taxon>Gammaproteobacteria</taxon>
        <taxon>Pseudomonadales</taxon>
        <taxon>Pseudomonadaceae</taxon>
        <taxon>Denitrificimonas</taxon>
    </lineage>
</organism>
<feature type="signal peptide" evidence="1">
    <location>
        <begin position="1"/>
        <end position="23"/>
    </location>
</feature>